<evidence type="ECO:0000313" key="3">
    <source>
        <dbReference type="EMBL" id="WOH15071.1"/>
    </source>
</evidence>
<dbReference type="Pfam" id="PF10551">
    <property type="entry name" value="MULE"/>
    <property type="match status" value="1"/>
</dbReference>
<sequence>MLHLLKYSEKFKYSKYDFLYFQTDGHSFEKGVRLLYDQNTLEDMLKVCKPYNLINIYVDHKKRFQCTDEQPNRDKILKFNIKDYDLEEDEMGGADHYLDEEEIGGGDFDLEYEAEEGEYDEEGDVSDADRQEGRNTFKVPDLDIDIDEEEFASDELRSENESKKYGDRIRHNPQWKVKDMMETIREELEVEVPRIKCSRVRKAALQGVFDSLKVHYSRVRDFGHELLKNNPQNRVDIRTSRVSDDDVNKFKRMYICYHALKQGWKLGCRPVLGLDGCFLKTPCGGQLLSAVGRDGNNMMFPVAYAIVESESTDSWKWFIELLGEDLSLGDGHGYTIISDQQKVYHYYL</sequence>
<organism evidence="3 4">
    <name type="scientific">Daucus carota subsp. sativus</name>
    <name type="common">Carrot</name>
    <dbReference type="NCBI Taxonomy" id="79200"/>
    <lineage>
        <taxon>Eukaryota</taxon>
        <taxon>Viridiplantae</taxon>
        <taxon>Streptophyta</taxon>
        <taxon>Embryophyta</taxon>
        <taxon>Tracheophyta</taxon>
        <taxon>Spermatophyta</taxon>
        <taxon>Magnoliopsida</taxon>
        <taxon>eudicotyledons</taxon>
        <taxon>Gunneridae</taxon>
        <taxon>Pentapetalae</taxon>
        <taxon>asterids</taxon>
        <taxon>campanulids</taxon>
        <taxon>Apiales</taxon>
        <taxon>Apiaceae</taxon>
        <taxon>Apioideae</taxon>
        <taxon>Scandiceae</taxon>
        <taxon>Daucinae</taxon>
        <taxon>Daucus</taxon>
        <taxon>Daucus sect. Daucus</taxon>
    </lineage>
</organism>
<feature type="region of interest" description="Disordered" evidence="1">
    <location>
        <begin position="116"/>
        <end position="137"/>
    </location>
</feature>
<gene>
    <name evidence="3" type="ORF">DCAR_0934606</name>
</gene>
<dbReference type="AlphaFoldDB" id="A0AAF0XVH7"/>
<protein>
    <recommendedName>
        <fullName evidence="2">MULE transposase domain-containing protein</fullName>
    </recommendedName>
</protein>
<proteinExistence type="predicted"/>
<evidence type="ECO:0000259" key="2">
    <source>
        <dbReference type="Pfam" id="PF10551"/>
    </source>
</evidence>
<name>A0AAF0XVH7_DAUCS</name>
<dbReference type="EMBL" id="CP093351">
    <property type="protein sequence ID" value="WOH15071.1"/>
    <property type="molecule type" value="Genomic_DNA"/>
</dbReference>
<evidence type="ECO:0000313" key="4">
    <source>
        <dbReference type="Proteomes" id="UP000077755"/>
    </source>
</evidence>
<dbReference type="PANTHER" id="PTHR31973">
    <property type="entry name" value="POLYPROTEIN, PUTATIVE-RELATED"/>
    <property type="match status" value="1"/>
</dbReference>
<reference evidence="3" key="2">
    <citation type="submission" date="2022-03" db="EMBL/GenBank/DDBJ databases">
        <title>Draft title - Genomic analysis of global carrot germplasm unveils the trajectory of domestication and the origin of high carotenoid orange carrot.</title>
        <authorList>
            <person name="Iorizzo M."/>
            <person name="Ellison S."/>
            <person name="Senalik D."/>
            <person name="Macko-Podgorni A."/>
            <person name="Grzebelus D."/>
            <person name="Bostan H."/>
            <person name="Rolling W."/>
            <person name="Curaba J."/>
            <person name="Simon P."/>
        </authorList>
    </citation>
    <scope>NUCLEOTIDE SEQUENCE</scope>
    <source>
        <tissue evidence="3">Leaf</tissue>
    </source>
</reference>
<accession>A0AAF0XVH7</accession>
<keyword evidence="4" id="KW-1185">Reference proteome</keyword>
<reference evidence="3" key="1">
    <citation type="journal article" date="2016" name="Nat. Genet.">
        <title>A high-quality carrot genome assembly provides new insights into carotenoid accumulation and asterid genome evolution.</title>
        <authorList>
            <person name="Iorizzo M."/>
            <person name="Ellison S."/>
            <person name="Senalik D."/>
            <person name="Zeng P."/>
            <person name="Satapoomin P."/>
            <person name="Huang J."/>
            <person name="Bowman M."/>
            <person name="Iovene M."/>
            <person name="Sanseverino W."/>
            <person name="Cavagnaro P."/>
            <person name="Yildiz M."/>
            <person name="Macko-Podgorni A."/>
            <person name="Moranska E."/>
            <person name="Grzebelus E."/>
            <person name="Grzebelus D."/>
            <person name="Ashrafi H."/>
            <person name="Zheng Z."/>
            <person name="Cheng S."/>
            <person name="Spooner D."/>
            <person name="Van Deynze A."/>
            <person name="Simon P."/>
        </authorList>
    </citation>
    <scope>NUCLEOTIDE SEQUENCE</scope>
    <source>
        <tissue evidence="3">Leaf</tissue>
    </source>
</reference>
<evidence type="ECO:0000256" key="1">
    <source>
        <dbReference type="SAM" id="MobiDB-lite"/>
    </source>
</evidence>
<dbReference type="PANTHER" id="PTHR31973:SF187">
    <property type="entry name" value="MUTATOR TRANSPOSASE MUDRA PROTEIN"/>
    <property type="match status" value="1"/>
</dbReference>
<dbReference type="InterPro" id="IPR018289">
    <property type="entry name" value="MULE_transposase_dom"/>
</dbReference>
<feature type="compositionally biased region" description="Acidic residues" evidence="1">
    <location>
        <begin position="116"/>
        <end position="126"/>
    </location>
</feature>
<dbReference type="Proteomes" id="UP000077755">
    <property type="component" value="Chromosome 9"/>
</dbReference>
<feature type="domain" description="MULE transposase" evidence="2">
    <location>
        <begin position="271"/>
        <end position="342"/>
    </location>
</feature>